<dbReference type="SUPFAM" id="SSF55681">
    <property type="entry name" value="Class II aaRS and biotin synthetases"/>
    <property type="match status" value="1"/>
</dbReference>
<dbReference type="NCBIfam" id="TIGR00442">
    <property type="entry name" value="hisS"/>
    <property type="match status" value="1"/>
</dbReference>
<dbReference type="CDD" id="cd00859">
    <property type="entry name" value="HisRS_anticodon"/>
    <property type="match status" value="1"/>
</dbReference>
<keyword evidence="5" id="KW-0963">Cytoplasm</keyword>
<dbReference type="PROSITE" id="PS50862">
    <property type="entry name" value="AA_TRNA_LIGASE_II"/>
    <property type="match status" value="1"/>
</dbReference>
<dbReference type="EMBL" id="HG806723">
    <property type="protein sequence ID" value="CDW59773.1"/>
    <property type="molecule type" value="Genomic_DNA"/>
</dbReference>
<dbReference type="InterPro" id="IPR011990">
    <property type="entry name" value="TPR-like_helical_dom_sf"/>
</dbReference>
<dbReference type="GO" id="GO:0005737">
    <property type="term" value="C:cytoplasm"/>
    <property type="evidence" value="ECO:0007669"/>
    <property type="project" value="UniProtKB-SubCell"/>
</dbReference>
<evidence type="ECO:0000256" key="10">
    <source>
        <dbReference type="ARBA" id="ARBA00023146"/>
    </source>
</evidence>
<evidence type="ECO:0000256" key="11">
    <source>
        <dbReference type="ARBA" id="ARBA00030619"/>
    </source>
</evidence>
<dbReference type="STRING" id="36087.A0A077ZJD7"/>
<dbReference type="Gene3D" id="3.30.930.10">
    <property type="entry name" value="Bira Bifunctional Protein, Domain 2"/>
    <property type="match status" value="1"/>
</dbReference>
<dbReference type="GO" id="GO:0005524">
    <property type="term" value="F:ATP binding"/>
    <property type="evidence" value="ECO:0007669"/>
    <property type="project" value="UniProtKB-KW"/>
</dbReference>
<evidence type="ECO:0000256" key="6">
    <source>
        <dbReference type="ARBA" id="ARBA00022598"/>
    </source>
</evidence>
<sequence>MNDYLPGETAIWQRIEGTLKNVLGSYGYSEIRLPIVEQTPLFKRAIGEVTDVVEKEMYTFEDRNGDSLTLRPEGTAGCVRAGIEHGLLYNQEQRLWYIGPMFRHERPQKGRYRQFHQLGCEVFGLQGPDIDAELIMLTARWWRALGISEHVTLELNSIGSLEARANYRDALVAFLEQHKEKLDEDCKRRMYTNPLRVLDSKNPEVQALLNDAPALGDYLDEESREHFAGLCKLLESAGIAYTVNQRLVRGLDYYNRTVFEWVTNSLGSQGTVCAGGRYDGLVEQLGGRATPAVGFAMGLERLVLLVQAVNPEFKADPVVDIYLVASGADTQSAAMALAERLRDELPGVKLMTNHGGGNFKKQFARADKWGARVAVVLGESEVANGTAVVKDLRSGEQTAVAQDSVAAHLRTLLEAVKRFFAENGKALAVGVILGVGALIGWRYWNSHQVDSARSASLAYQNAVTAVSEGKPDSIPAAEKFAAENKNTYGALASLELAQQFVDKNELEKAAAQLQQGLADTSDENLKAVINLRLARVQVQLKQADAALKTLDTIKGEGWAAIVADLRGEALLSKGDKQGARSAWEAGVKSDVTPALSEMMQMKINNLSI</sequence>
<evidence type="ECO:0000256" key="4">
    <source>
        <dbReference type="ARBA" id="ARBA00012815"/>
    </source>
</evidence>
<name>A0A077ZJD7_TRITR</name>
<evidence type="ECO:0000256" key="1">
    <source>
        <dbReference type="ARBA" id="ARBA00004496"/>
    </source>
</evidence>
<evidence type="ECO:0000256" key="7">
    <source>
        <dbReference type="ARBA" id="ARBA00022741"/>
    </source>
</evidence>
<dbReference type="Pfam" id="PF13393">
    <property type="entry name" value="tRNA-synt_His"/>
    <property type="match status" value="1"/>
</dbReference>
<dbReference type="EC" id="6.1.1.21" evidence="4"/>
<reference evidence="14" key="1">
    <citation type="submission" date="2014-01" db="EMBL/GenBank/DDBJ databases">
        <authorList>
            <person name="Aslett M."/>
        </authorList>
    </citation>
    <scope>NUCLEOTIDE SEQUENCE</scope>
</reference>
<dbReference type="Pfam" id="PF03129">
    <property type="entry name" value="HGTP_anticodon"/>
    <property type="match status" value="1"/>
</dbReference>
<evidence type="ECO:0000256" key="5">
    <source>
        <dbReference type="ARBA" id="ARBA00022490"/>
    </source>
</evidence>
<keyword evidence="6" id="KW-0436">Ligase</keyword>
<dbReference type="GO" id="GO:0004821">
    <property type="term" value="F:histidine-tRNA ligase activity"/>
    <property type="evidence" value="ECO:0007669"/>
    <property type="project" value="UniProtKB-EC"/>
</dbReference>
<keyword evidence="9" id="KW-0648">Protein biosynthesis</keyword>
<keyword evidence="7" id="KW-0547">Nucleotide-binding</keyword>
<dbReference type="SUPFAM" id="SSF48452">
    <property type="entry name" value="TPR-like"/>
    <property type="match status" value="1"/>
</dbReference>
<evidence type="ECO:0000256" key="12">
    <source>
        <dbReference type="ARBA" id="ARBA00047639"/>
    </source>
</evidence>
<dbReference type="GO" id="GO:0006427">
    <property type="term" value="P:histidyl-tRNA aminoacylation"/>
    <property type="evidence" value="ECO:0007669"/>
    <property type="project" value="InterPro"/>
</dbReference>
<dbReference type="InterPro" id="IPR015807">
    <property type="entry name" value="His-tRNA-ligase"/>
</dbReference>
<evidence type="ECO:0000256" key="9">
    <source>
        <dbReference type="ARBA" id="ARBA00022917"/>
    </source>
</evidence>
<protein>
    <recommendedName>
        <fullName evidence="4">histidine--tRNA ligase</fullName>
        <ecNumber evidence="4">6.1.1.21</ecNumber>
    </recommendedName>
    <alternativeName>
        <fullName evidence="11">Histidyl-tRNA synthetase</fullName>
    </alternativeName>
</protein>
<comment type="subcellular location">
    <subcellularLocation>
        <location evidence="1">Cytoplasm</location>
    </subcellularLocation>
</comment>
<gene>
    <name evidence="14" type="ORF">TTRE_0000811301</name>
</gene>
<dbReference type="InterPro" id="IPR033656">
    <property type="entry name" value="HisRS_anticodon"/>
</dbReference>
<dbReference type="FunFam" id="3.40.50.800:FF:000007">
    <property type="entry name" value="Histidine--tRNA ligase"/>
    <property type="match status" value="1"/>
</dbReference>
<dbReference type="Proteomes" id="UP000030665">
    <property type="component" value="Unassembled WGS sequence"/>
</dbReference>
<reference evidence="14" key="2">
    <citation type="submission" date="2014-03" db="EMBL/GenBank/DDBJ databases">
        <title>The whipworm genome and dual-species transcriptomics of an intimate host-pathogen interaction.</title>
        <authorList>
            <person name="Foth B.J."/>
            <person name="Tsai I.J."/>
            <person name="Reid A.J."/>
            <person name="Bancroft A.J."/>
            <person name="Nichol S."/>
            <person name="Tracey A."/>
            <person name="Holroyd N."/>
            <person name="Cotton J.A."/>
            <person name="Stanley E.J."/>
            <person name="Zarowiecki M."/>
            <person name="Liu J.Z."/>
            <person name="Huckvale T."/>
            <person name="Cooper P.J."/>
            <person name="Grencis R.K."/>
            <person name="Berriman M."/>
        </authorList>
    </citation>
    <scope>NUCLEOTIDE SEQUENCE [LARGE SCALE GENOMIC DNA]</scope>
</reference>
<keyword evidence="8" id="KW-0067">ATP-binding</keyword>
<feature type="domain" description="Aminoacyl-transfer RNA synthetases class-II family profile" evidence="13">
    <location>
        <begin position="1"/>
        <end position="317"/>
    </location>
</feature>
<accession>A0A077ZJD7</accession>
<evidence type="ECO:0000313" key="14">
    <source>
        <dbReference type="EMBL" id="CDW59773.1"/>
    </source>
</evidence>
<proteinExistence type="inferred from homology"/>
<comment type="subunit">
    <text evidence="3">Homodimer.</text>
</comment>
<dbReference type="InterPro" id="IPR045864">
    <property type="entry name" value="aa-tRNA-synth_II/BPL/LPL"/>
</dbReference>
<evidence type="ECO:0000256" key="3">
    <source>
        <dbReference type="ARBA" id="ARBA00011738"/>
    </source>
</evidence>
<dbReference type="Pfam" id="PF09976">
    <property type="entry name" value="TPR_21"/>
    <property type="match status" value="1"/>
</dbReference>
<dbReference type="PANTHER" id="PTHR43707:SF1">
    <property type="entry name" value="HISTIDINE--TRNA LIGASE, MITOCHONDRIAL-RELATED"/>
    <property type="match status" value="1"/>
</dbReference>
<keyword evidence="15" id="KW-1185">Reference proteome</keyword>
<dbReference type="AlphaFoldDB" id="A0A077ZJD7"/>
<dbReference type="OrthoDB" id="10068997at2759"/>
<dbReference type="Gene3D" id="3.40.50.800">
    <property type="entry name" value="Anticodon-binding domain"/>
    <property type="match status" value="1"/>
</dbReference>
<comment type="similarity">
    <text evidence="2">Belongs to the class-II aminoacyl-tRNA synthetase family.</text>
</comment>
<evidence type="ECO:0000313" key="15">
    <source>
        <dbReference type="Proteomes" id="UP000030665"/>
    </source>
</evidence>
<dbReference type="InterPro" id="IPR006195">
    <property type="entry name" value="aa-tRNA-synth_II"/>
</dbReference>
<dbReference type="InterPro" id="IPR004154">
    <property type="entry name" value="Anticodon-bd"/>
</dbReference>
<dbReference type="InterPro" id="IPR036621">
    <property type="entry name" value="Anticodon-bd_dom_sf"/>
</dbReference>
<organism evidence="14 15">
    <name type="scientific">Trichuris trichiura</name>
    <name type="common">Whipworm</name>
    <name type="synonym">Trichocephalus trichiurus</name>
    <dbReference type="NCBI Taxonomy" id="36087"/>
    <lineage>
        <taxon>Eukaryota</taxon>
        <taxon>Metazoa</taxon>
        <taxon>Ecdysozoa</taxon>
        <taxon>Nematoda</taxon>
        <taxon>Enoplea</taxon>
        <taxon>Dorylaimia</taxon>
        <taxon>Trichinellida</taxon>
        <taxon>Trichuridae</taxon>
        <taxon>Trichuris</taxon>
    </lineage>
</organism>
<dbReference type="InterPro" id="IPR004516">
    <property type="entry name" value="HisRS/HisZ"/>
</dbReference>
<evidence type="ECO:0000256" key="8">
    <source>
        <dbReference type="ARBA" id="ARBA00022840"/>
    </source>
</evidence>
<keyword evidence="10" id="KW-0030">Aminoacyl-tRNA synthetase</keyword>
<dbReference type="InterPro" id="IPR041715">
    <property type="entry name" value="HisRS-like_core"/>
</dbReference>
<evidence type="ECO:0000256" key="2">
    <source>
        <dbReference type="ARBA" id="ARBA00008226"/>
    </source>
</evidence>
<evidence type="ECO:0000259" key="13">
    <source>
        <dbReference type="PROSITE" id="PS50862"/>
    </source>
</evidence>
<dbReference type="CDD" id="cd00773">
    <property type="entry name" value="HisRS-like_core"/>
    <property type="match status" value="1"/>
</dbReference>
<dbReference type="SUPFAM" id="SSF52954">
    <property type="entry name" value="Class II aaRS ABD-related"/>
    <property type="match status" value="1"/>
</dbReference>
<dbReference type="HAMAP" id="MF_00127">
    <property type="entry name" value="His_tRNA_synth"/>
    <property type="match status" value="1"/>
</dbReference>
<dbReference type="InterPro" id="IPR018704">
    <property type="entry name" value="SecYEG/CpoB_TPR"/>
</dbReference>
<comment type="catalytic activity">
    <reaction evidence="12">
        <text>tRNA(His) + L-histidine + ATP = L-histidyl-tRNA(His) + AMP + diphosphate + H(+)</text>
        <dbReference type="Rhea" id="RHEA:17313"/>
        <dbReference type="Rhea" id="RHEA-COMP:9665"/>
        <dbReference type="Rhea" id="RHEA-COMP:9689"/>
        <dbReference type="ChEBI" id="CHEBI:15378"/>
        <dbReference type="ChEBI" id="CHEBI:30616"/>
        <dbReference type="ChEBI" id="CHEBI:33019"/>
        <dbReference type="ChEBI" id="CHEBI:57595"/>
        <dbReference type="ChEBI" id="CHEBI:78442"/>
        <dbReference type="ChEBI" id="CHEBI:78527"/>
        <dbReference type="ChEBI" id="CHEBI:456215"/>
        <dbReference type="EC" id="6.1.1.21"/>
    </reaction>
</comment>
<dbReference type="FunFam" id="3.30.930.10:FF:000005">
    <property type="entry name" value="Histidine--tRNA ligase"/>
    <property type="match status" value="1"/>
</dbReference>
<dbReference type="PANTHER" id="PTHR43707">
    <property type="entry name" value="HISTIDYL-TRNA SYNTHETASE"/>
    <property type="match status" value="1"/>
</dbReference>